<evidence type="ECO:0000313" key="7">
    <source>
        <dbReference type="EMBL" id="RRR96456.1"/>
    </source>
</evidence>
<dbReference type="EMBL" id="RSEB01000007">
    <property type="protein sequence ID" value="RRR96456.1"/>
    <property type="molecule type" value="Genomic_DNA"/>
</dbReference>
<dbReference type="CDD" id="cd00761">
    <property type="entry name" value="Glyco_tranf_GTA_type"/>
    <property type="match status" value="1"/>
</dbReference>
<evidence type="ECO:0000256" key="2">
    <source>
        <dbReference type="ARBA" id="ARBA00022676"/>
    </source>
</evidence>
<dbReference type="RefSeq" id="WP_125249812.1">
    <property type="nucleotide sequence ID" value="NZ_RSEB01000007.1"/>
</dbReference>
<proteinExistence type="inferred from homology"/>
<dbReference type="Gene3D" id="3.90.550.10">
    <property type="entry name" value="Spore Coat Polysaccharide Biosynthesis Protein SpsA, Chain A"/>
    <property type="match status" value="1"/>
</dbReference>
<dbReference type="SUPFAM" id="SSF53448">
    <property type="entry name" value="Nucleotide-diphospho-sugar transferases"/>
    <property type="match status" value="1"/>
</dbReference>
<keyword evidence="2" id="KW-0328">Glycosyltransferase</keyword>
<dbReference type="GO" id="GO:0016757">
    <property type="term" value="F:glycosyltransferase activity"/>
    <property type="evidence" value="ECO:0007669"/>
    <property type="project" value="UniProtKB-KW"/>
</dbReference>
<dbReference type="InterPro" id="IPR029044">
    <property type="entry name" value="Nucleotide-diphossugar_trans"/>
</dbReference>
<feature type="domain" description="Glycosyltransferase 2-like" evidence="6">
    <location>
        <begin position="220"/>
        <end position="335"/>
    </location>
</feature>
<feature type="transmembrane region" description="Helical" evidence="5">
    <location>
        <begin position="653"/>
        <end position="676"/>
    </location>
</feature>
<sequence length="689" mass="75597">MTSTTSATPLPANAPAAEAPGDRVAQARTLPQALLDEARSQPVQALYGTTVRTRSALAVDIARELAAPGTAHADLVALAEAEDADTSGIDAGRLAGYAAALARRREYRDAYALFRLAERLDPKSVLPEFQIRYGEAALAATGSAAGVLERYRDLQPRWRHAFEADEAHPDRGGDAAAWLERFRVFTGMPDLDVAEGDGPRFDRLQAGPAEAVSGAQRRISVIMTCYRPDETLFTAIRSVVAQSWQNWELLLVDDASGPEYGEILARAAALDERIRLFRLPENSGTYRARNRALLECKGVFTTGLDSDDWAHPRWLERQVAPMVADPALVMTFANCIRVREDLTAVHTGRPVQGPRSTSVMFRTEPVRERMGYFDALRKGADTEFHFRFKAVFGNRAVRKLQGEVFTLVRLSGDTLTSSEIDNGWQHPARSAYQSAHQHWREAIRRGHASGFMEADAPRRELYAPSLSRGVRLDGRTFDELYVADCRYWEDGQKRAVERAREAAAAGKRVGIVHVESLLRLHADVRHLRPEILDFLNESLHGDNPVEFVAPVDRVAAERLVVTDPSLWEGRGDEFAFTDVGRTETWERTIRPAAAQAVAAILSAKRSGEARAEARPEEHRGPRRALAAAGAAAFALLWAAAVASWFAAAPETAAAVSFTAVSASGALAVAALSAPGFPRFKALLRRLARR</sequence>
<dbReference type="PANTHER" id="PTHR43685:SF5">
    <property type="entry name" value="GLYCOSYLTRANSFERASE EPSE-RELATED"/>
    <property type="match status" value="1"/>
</dbReference>
<feature type="transmembrane region" description="Helical" evidence="5">
    <location>
        <begin position="624"/>
        <end position="647"/>
    </location>
</feature>
<evidence type="ECO:0000259" key="6">
    <source>
        <dbReference type="Pfam" id="PF00535"/>
    </source>
</evidence>
<keyword evidence="8" id="KW-1185">Reference proteome</keyword>
<gene>
    <name evidence="7" type="ORF">EIW28_21700</name>
</gene>
<evidence type="ECO:0000256" key="4">
    <source>
        <dbReference type="SAM" id="MobiDB-lite"/>
    </source>
</evidence>
<evidence type="ECO:0000256" key="5">
    <source>
        <dbReference type="SAM" id="Phobius"/>
    </source>
</evidence>
<comment type="similarity">
    <text evidence="1">Belongs to the glycosyltransferase 2 family.</text>
</comment>
<keyword evidence="5" id="KW-0812">Transmembrane</keyword>
<reference evidence="7 8" key="1">
    <citation type="submission" date="2018-12" db="EMBL/GenBank/DDBJ databases">
        <title>Glycomyces sp. YIM 121974 draft genome.</title>
        <authorList>
            <person name="Li Q."/>
        </authorList>
    </citation>
    <scope>NUCLEOTIDE SEQUENCE [LARGE SCALE GENOMIC DNA]</scope>
    <source>
        <strain evidence="7 8">YIM 121974</strain>
    </source>
</reference>
<feature type="compositionally biased region" description="Low complexity" evidence="4">
    <location>
        <begin position="1"/>
        <end position="19"/>
    </location>
</feature>
<feature type="region of interest" description="Disordered" evidence="4">
    <location>
        <begin position="1"/>
        <end position="23"/>
    </location>
</feature>
<dbReference type="InterPro" id="IPR001173">
    <property type="entry name" value="Glyco_trans_2-like"/>
</dbReference>
<evidence type="ECO:0000256" key="1">
    <source>
        <dbReference type="ARBA" id="ARBA00006739"/>
    </source>
</evidence>
<name>A0A426USH8_9ACTN</name>
<dbReference type="AlphaFoldDB" id="A0A426USH8"/>
<comment type="caution">
    <text evidence="7">The sequence shown here is derived from an EMBL/GenBank/DDBJ whole genome shotgun (WGS) entry which is preliminary data.</text>
</comment>
<dbReference type="Pfam" id="PF00535">
    <property type="entry name" value="Glycos_transf_2"/>
    <property type="match status" value="1"/>
</dbReference>
<evidence type="ECO:0000256" key="3">
    <source>
        <dbReference type="ARBA" id="ARBA00022679"/>
    </source>
</evidence>
<protein>
    <submittedName>
        <fullName evidence="7">Glycosyltransferase family 2 protein</fullName>
    </submittedName>
</protein>
<keyword evidence="3 7" id="KW-0808">Transferase</keyword>
<dbReference type="Proteomes" id="UP000277256">
    <property type="component" value="Unassembled WGS sequence"/>
</dbReference>
<accession>A0A426USH8</accession>
<evidence type="ECO:0000313" key="8">
    <source>
        <dbReference type="Proteomes" id="UP000277256"/>
    </source>
</evidence>
<dbReference type="OrthoDB" id="3171021at2"/>
<dbReference type="PANTHER" id="PTHR43685">
    <property type="entry name" value="GLYCOSYLTRANSFERASE"/>
    <property type="match status" value="1"/>
</dbReference>
<organism evidence="7 8">
    <name type="scientific">Glycomyces terrestris</name>
    <dbReference type="NCBI Taxonomy" id="2493553"/>
    <lineage>
        <taxon>Bacteria</taxon>
        <taxon>Bacillati</taxon>
        <taxon>Actinomycetota</taxon>
        <taxon>Actinomycetes</taxon>
        <taxon>Glycomycetales</taxon>
        <taxon>Glycomycetaceae</taxon>
        <taxon>Glycomyces</taxon>
    </lineage>
</organism>
<keyword evidence="5" id="KW-0472">Membrane</keyword>
<dbReference type="InterPro" id="IPR050834">
    <property type="entry name" value="Glycosyltransf_2"/>
</dbReference>
<keyword evidence="5" id="KW-1133">Transmembrane helix</keyword>